<gene>
    <name evidence="2" type="ORF">TIFTF001_052390</name>
</gene>
<organism evidence="2 3">
    <name type="scientific">Ficus carica</name>
    <name type="common">Common fig</name>
    <dbReference type="NCBI Taxonomy" id="3494"/>
    <lineage>
        <taxon>Eukaryota</taxon>
        <taxon>Viridiplantae</taxon>
        <taxon>Streptophyta</taxon>
        <taxon>Embryophyta</taxon>
        <taxon>Tracheophyta</taxon>
        <taxon>Spermatophyta</taxon>
        <taxon>Magnoliopsida</taxon>
        <taxon>eudicotyledons</taxon>
        <taxon>Gunneridae</taxon>
        <taxon>Pentapetalae</taxon>
        <taxon>rosids</taxon>
        <taxon>fabids</taxon>
        <taxon>Rosales</taxon>
        <taxon>Moraceae</taxon>
        <taxon>Ficeae</taxon>
        <taxon>Ficus</taxon>
    </lineage>
</organism>
<feature type="region of interest" description="Disordered" evidence="1">
    <location>
        <begin position="1"/>
        <end position="56"/>
    </location>
</feature>
<reference evidence="2" key="1">
    <citation type="submission" date="2023-07" db="EMBL/GenBank/DDBJ databases">
        <title>draft genome sequence of fig (Ficus carica).</title>
        <authorList>
            <person name="Takahashi T."/>
            <person name="Nishimura K."/>
        </authorList>
    </citation>
    <scope>NUCLEOTIDE SEQUENCE</scope>
</reference>
<accession>A0AA88JH61</accession>
<name>A0AA88JH61_FICCA</name>
<sequence>MTGHRPELDAPDQDPPAGARDHMFVTDQGWSWMKNTQTNQGGNTLKYTNHVATATR</sequence>
<evidence type="ECO:0000313" key="2">
    <source>
        <dbReference type="EMBL" id="GMN74509.1"/>
    </source>
</evidence>
<dbReference type="AlphaFoldDB" id="A0AA88JH61"/>
<evidence type="ECO:0000313" key="3">
    <source>
        <dbReference type="Proteomes" id="UP001187192"/>
    </source>
</evidence>
<dbReference type="EMBL" id="BTGU01010898">
    <property type="protein sequence ID" value="GMN74509.1"/>
    <property type="molecule type" value="Genomic_DNA"/>
</dbReference>
<comment type="caution">
    <text evidence="2">The sequence shown here is derived from an EMBL/GenBank/DDBJ whole genome shotgun (WGS) entry which is preliminary data.</text>
</comment>
<feature type="compositionally biased region" description="Polar residues" evidence="1">
    <location>
        <begin position="33"/>
        <end position="56"/>
    </location>
</feature>
<dbReference type="Proteomes" id="UP001187192">
    <property type="component" value="Unassembled WGS sequence"/>
</dbReference>
<keyword evidence="3" id="KW-1185">Reference proteome</keyword>
<evidence type="ECO:0000256" key="1">
    <source>
        <dbReference type="SAM" id="MobiDB-lite"/>
    </source>
</evidence>
<proteinExistence type="predicted"/>
<protein>
    <submittedName>
        <fullName evidence="2">Uncharacterized protein</fullName>
    </submittedName>
</protein>